<sequence length="249" mass="25865">MSLEFYLAGPLAHAEWTEIAHLARSFGAGAIGVGPHATLQLDVNPGDHAQAQAAVAQSCLPLSTVPVLVAPLSAPARRLAPSLATALRPQLADAPATPLHISLDLPGVAADITIALHDADAEIDSPHLESPAVRVGLEAVSARVHDVASELLGAAQTRGVGRRETPATDHRPIGWIELGKERVALGAGFASPTLGADVADLLAHMDVESWITPWGGVCFPDLSPGEAEVIARFLAPRGFIFDADSPFLL</sequence>
<dbReference type="Proteomes" id="UP000594681">
    <property type="component" value="Chromosome"/>
</dbReference>
<accession>A0A7T0KGB8</accession>
<keyword evidence="2" id="KW-1185">Reference proteome</keyword>
<dbReference type="GO" id="GO:0016491">
    <property type="term" value="F:oxidoreductase activity"/>
    <property type="evidence" value="ECO:0007669"/>
    <property type="project" value="InterPro"/>
</dbReference>
<reference evidence="1 2" key="1">
    <citation type="submission" date="2020-11" db="EMBL/GenBank/DDBJ databases">
        <title>Corynebacterium sp. ZJ-599.</title>
        <authorList>
            <person name="Zhou J."/>
        </authorList>
    </citation>
    <scope>NUCLEOTIDE SEQUENCE [LARGE SCALE GENOMIC DNA]</scope>
    <source>
        <strain evidence="1 2">ZJ-599</strain>
    </source>
</reference>
<dbReference type="EMBL" id="CP064954">
    <property type="protein sequence ID" value="QPK80180.1"/>
    <property type="molecule type" value="Genomic_DNA"/>
</dbReference>
<proteinExistence type="predicted"/>
<protein>
    <recommendedName>
        <fullName evidence="3">Cobalamin biosynthesis protein</fullName>
    </recommendedName>
</protein>
<dbReference type="AlphaFoldDB" id="A0A7T0KGB8"/>
<dbReference type="SUPFAM" id="SSF55124">
    <property type="entry name" value="Nitrite/Sulfite reductase N-terminal domain-like"/>
    <property type="match status" value="1"/>
</dbReference>
<dbReference type="RefSeq" id="WP_165008038.1">
    <property type="nucleotide sequence ID" value="NZ_CP064954.1"/>
</dbReference>
<dbReference type="InterPro" id="IPR036136">
    <property type="entry name" value="Nit/Sulf_reduc_fer-like_dom_sf"/>
</dbReference>
<gene>
    <name evidence="1" type="ORF">G7Y31_05795</name>
</gene>
<evidence type="ECO:0000313" key="1">
    <source>
        <dbReference type="EMBL" id="QPK80180.1"/>
    </source>
</evidence>
<evidence type="ECO:0000313" key="2">
    <source>
        <dbReference type="Proteomes" id="UP000594681"/>
    </source>
</evidence>
<evidence type="ECO:0008006" key="3">
    <source>
        <dbReference type="Google" id="ProtNLM"/>
    </source>
</evidence>
<dbReference type="KEGG" id="cliz:G7Y31_05795"/>
<organism evidence="1 2">
    <name type="scientific">Corynebacterium lizhenjunii</name>
    <dbReference type="NCBI Taxonomy" id="2709394"/>
    <lineage>
        <taxon>Bacteria</taxon>
        <taxon>Bacillati</taxon>
        <taxon>Actinomycetota</taxon>
        <taxon>Actinomycetes</taxon>
        <taxon>Mycobacteriales</taxon>
        <taxon>Corynebacteriaceae</taxon>
        <taxon>Corynebacterium</taxon>
    </lineage>
</organism>
<name>A0A7T0KGB8_9CORY</name>